<evidence type="ECO:0008006" key="3">
    <source>
        <dbReference type="Google" id="ProtNLM"/>
    </source>
</evidence>
<sequence>MSASVKMTVDNIYEEIKSIFISNKDLTEIKKTIIKLLLKYCKNAPNTDVFELKTRLETNLAKDVNCSYCNVGNTPKNIGCDLREIIFDIDGNATVLGKALLQIFKRKKLENNIWHILTDIDDTLFPHPGNILMNGIAGKDRSWTKKTPYPGIHSFYNLFYETIPNNHAKYSTVLSATPGCLKFNRLNNATLHEILGEKYGFIQGTDSKRVVLTRNPLSQETYEQYGKLKFERFTQYFRIFPEYNFVFIGDNGQGDVFAGMSMLDYINKNSPTQKCYVLIHKISEDGQTYKSSPETHENLFYFENYYEAAQKLHELSIIENPEGIKDKITQVVENSLYESFYQKILELPQLKSSASSMKSNRSANTAKKTASNSRHGGKSRHTKKRKNRPMRK</sequence>
<proteinExistence type="predicted"/>
<accession>A0A6C0D696</accession>
<protein>
    <recommendedName>
        <fullName evidence="3">Phosphatidate phosphatase APP1 catalytic domain-containing protein</fullName>
    </recommendedName>
</protein>
<dbReference type="PANTHER" id="PTHR40861">
    <property type="entry name" value="DUF2183 DOMAIN-CONTAINING PROTEIN"/>
    <property type="match status" value="1"/>
</dbReference>
<feature type="compositionally biased region" description="Basic residues" evidence="1">
    <location>
        <begin position="375"/>
        <end position="392"/>
    </location>
</feature>
<evidence type="ECO:0000313" key="2">
    <source>
        <dbReference type="EMBL" id="QHT11882.1"/>
    </source>
</evidence>
<feature type="compositionally biased region" description="Low complexity" evidence="1">
    <location>
        <begin position="352"/>
        <end position="364"/>
    </location>
</feature>
<organism evidence="2">
    <name type="scientific">viral metagenome</name>
    <dbReference type="NCBI Taxonomy" id="1070528"/>
    <lineage>
        <taxon>unclassified sequences</taxon>
        <taxon>metagenomes</taxon>
        <taxon>organismal metagenomes</taxon>
    </lineage>
</organism>
<feature type="region of interest" description="Disordered" evidence="1">
    <location>
        <begin position="352"/>
        <end position="392"/>
    </location>
</feature>
<reference evidence="2" key="1">
    <citation type="journal article" date="2020" name="Nature">
        <title>Giant virus diversity and host interactions through global metagenomics.</title>
        <authorList>
            <person name="Schulz F."/>
            <person name="Roux S."/>
            <person name="Paez-Espino D."/>
            <person name="Jungbluth S."/>
            <person name="Walsh D.A."/>
            <person name="Denef V.J."/>
            <person name="McMahon K.D."/>
            <person name="Konstantinidis K.T."/>
            <person name="Eloe-Fadrosh E.A."/>
            <person name="Kyrpides N.C."/>
            <person name="Woyke T."/>
        </authorList>
    </citation>
    <scope>NUCLEOTIDE SEQUENCE</scope>
    <source>
        <strain evidence="2">GVMAG-M-3300023174-124</strain>
    </source>
</reference>
<dbReference type="AlphaFoldDB" id="A0A6C0D696"/>
<feature type="compositionally biased region" description="Polar residues" evidence="1">
    <location>
        <begin position="365"/>
        <end position="374"/>
    </location>
</feature>
<dbReference type="EMBL" id="MN739539">
    <property type="protein sequence ID" value="QHT11882.1"/>
    <property type="molecule type" value="Genomic_DNA"/>
</dbReference>
<dbReference type="PANTHER" id="PTHR40861:SF1">
    <property type="entry name" value="PHOSPHATIDATE PHOSPHATASE APP1 CATALYTIC DOMAIN-CONTAINING PROTEIN"/>
    <property type="match status" value="1"/>
</dbReference>
<evidence type="ECO:0000256" key="1">
    <source>
        <dbReference type="SAM" id="MobiDB-lite"/>
    </source>
</evidence>
<name>A0A6C0D696_9ZZZZ</name>